<dbReference type="GO" id="GO:0005886">
    <property type="term" value="C:plasma membrane"/>
    <property type="evidence" value="ECO:0007669"/>
    <property type="project" value="TreeGrafter"/>
</dbReference>
<dbReference type="GO" id="GO:0038023">
    <property type="term" value="F:signaling receptor activity"/>
    <property type="evidence" value="ECO:0007669"/>
    <property type="project" value="TreeGrafter"/>
</dbReference>
<evidence type="ECO:0000256" key="7">
    <source>
        <dbReference type="SAM" id="Phobius"/>
    </source>
</evidence>
<dbReference type="SUPFAM" id="SSF52200">
    <property type="entry name" value="Toll/Interleukin receptor TIR domain"/>
    <property type="match status" value="1"/>
</dbReference>
<proteinExistence type="predicted"/>
<organism evidence="9 10">
    <name type="scientific">Branchiostoma lanceolatum</name>
    <name type="common">Common lancelet</name>
    <name type="synonym">Amphioxus lanceolatum</name>
    <dbReference type="NCBI Taxonomy" id="7740"/>
    <lineage>
        <taxon>Eukaryota</taxon>
        <taxon>Metazoa</taxon>
        <taxon>Chordata</taxon>
        <taxon>Cephalochordata</taxon>
        <taxon>Leptocardii</taxon>
        <taxon>Amphioxiformes</taxon>
        <taxon>Branchiostomatidae</taxon>
        <taxon>Branchiostoma</taxon>
    </lineage>
</organism>
<evidence type="ECO:0000256" key="3">
    <source>
        <dbReference type="ARBA" id="ARBA00022729"/>
    </source>
</evidence>
<keyword evidence="4 7" id="KW-1133">Transmembrane helix</keyword>
<feature type="region of interest" description="Disordered" evidence="6">
    <location>
        <begin position="210"/>
        <end position="230"/>
    </location>
</feature>
<dbReference type="Proteomes" id="UP000838412">
    <property type="component" value="Chromosome 9"/>
</dbReference>
<evidence type="ECO:0000256" key="5">
    <source>
        <dbReference type="ARBA" id="ARBA00023136"/>
    </source>
</evidence>
<keyword evidence="10" id="KW-1185">Reference proteome</keyword>
<evidence type="ECO:0000256" key="2">
    <source>
        <dbReference type="ARBA" id="ARBA00022692"/>
    </source>
</evidence>
<comment type="subcellular location">
    <subcellularLocation>
        <location evidence="1">Membrane</location>
    </subcellularLocation>
</comment>
<gene>
    <name evidence="9" type="primary">TLR6</name>
    <name evidence="9" type="ORF">BLAG_LOCUS24856</name>
</gene>
<feature type="domain" description="TIR" evidence="8">
    <location>
        <begin position="306"/>
        <end position="442"/>
    </location>
</feature>
<evidence type="ECO:0000256" key="1">
    <source>
        <dbReference type="ARBA" id="ARBA00004370"/>
    </source>
</evidence>
<keyword evidence="5 7" id="KW-0472">Membrane</keyword>
<protein>
    <submittedName>
        <fullName evidence="9">TLR6 protein</fullName>
    </submittedName>
</protein>
<evidence type="ECO:0000259" key="8">
    <source>
        <dbReference type="PROSITE" id="PS50104"/>
    </source>
</evidence>
<dbReference type="PANTHER" id="PTHR24365:SF541">
    <property type="entry name" value="PROTEIN TOLL-RELATED"/>
    <property type="match status" value="1"/>
</dbReference>
<evidence type="ECO:0000256" key="6">
    <source>
        <dbReference type="SAM" id="MobiDB-lite"/>
    </source>
</evidence>
<name>A0A8K0AIK9_BRALA</name>
<dbReference type="Gene3D" id="3.40.50.10140">
    <property type="entry name" value="Toll/interleukin-1 receptor homology (TIR) domain"/>
    <property type="match status" value="1"/>
</dbReference>
<keyword evidence="2 7" id="KW-0812">Transmembrane</keyword>
<keyword evidence="3" id="KW-0732">Signal</keyword>
<dbReference type="OrthoDB" id="10061204at2759"/>
<evidence type="ECO:0000313" key="10">
    <source>
        <dbReference type="Proteomes" id="UP000838412"/>
    </source>
</evidence>
<dbReference type="GO" id="GO:0007165">
    <property type="term" value="P:signal transduction"/>
    <property type="evidence" value="ECO:0007669"/>
    <property type="project" value="InterPro"/>
</dbReference>
<dbReference type="PROSITE" id="PS50104">
    <property type="entry name" value="TIR"/>
    <property type="match status" value="1"/>
</dbReference>
<dbReference type="EMBL" id="OV696694">
    <property type="protein sequence ID" value="CAH1273548.1"/>
    <property type="molecule type" value="Genomic_DNA"/>
</dbReference>
<reference evidence="9" key="1">
    <citation type="submission" date="2022-01" db="EMBL/GenBank/DDBJ databases">
        <authorList>
            <person name="Braso-Vives M."/>
        </authorList>
    </citation>
    <scope>NUCLEOTIDE SEQUENCE</scope>
</reference>
<sequence>MASRRAEKFVIPAVVILFAALVTSLAILCGGLFSAADPRTSTMNTSLSLDIPSDDHYTYICLQVGKRWSECVQMMQRGNVTLSITAERTKSETKHHLIVTAGLISLVEFGVLFILLLIWMCSLAACCECFICPKSISARNERKHMALRYTNILVTEDPEFWVIETPTALGLIRSRHQPEACPGPSHDNAYFEDSETVCYSETLCDSETEDSETVCDSETEDSETVCNSETEDSETVCDSEDSEAVCESKAGKGKVGNSCAVNITSQIDLSLDVGPEFIATVGGHVKELEAKIKASSYSSEAPLKPRTYDCFIIYSRDDEDFVYENLIPFFIRNNIKYCEHQEHFELGKNIFDNVNTCITRSRRVVAVLSRSFFDSGYCKMDLDAARGYAASNGYSVQDFLISIKITNVEFPPKYSDISNSTYADLSEDVDDERKWLQIRKALTEFRLASVTMRIDIEF</sequence>
<dbReference type="AlphaFoldDB" id="A0A8K0AIK9"/>
<dbReference type="InterPro" id="IPR000157">
    <property type="entry name" value="TIR_dom"/>
</dbReference>
<dbReference type="Pfam" id="PF13676">
    <property type="entry name" value="TIR_2"/>
    <property type="match status" value="1"/>
</dbReference>
<dbReference type="SMART" id="SM00255">
    <property type="entry name" value="TIR"/>
    <property type="match status" value="1"/>
</dbReference>
<feature type="transmembrane region" description="Helical" evidence="7">
    <location>
        <begin position="97"/>
        <end position="120"/>
    </location>
</feature>
<evidence type="ECO:0000256" key="4">
    <source>
        <dbReference type="ARBA" id="ARBA00022989"/>
    </source>
</evidence>
<feature type="transmembrane region" description="Helical" evidence="7">
    <location>
        <begin position="12"/>
        <end position="33"/>
    </location>
</feature>
<dbReference type="InterPro" id="IPR035897">
    <property type="entry name" value="Toll_tir_struct_dom_sf"/>
</dbReference>
<evidence type="ECO:0000313" key="9">
    <source>
        <dbReference type="EMBL" id="CAH1273548.1"/>
    </source>
</evidence>
<dbReference type="PANTHER" id="PTHR24365">
    <property type="entry name" value="TOLL-LIKE RECEPTOR"/>
    <property type="match status" value="1"/>
</dbReference>
<accession>A0A8K0AIK9</accession>